<protein>
    <submittedName>
        <fullName evidence="2">SAM-dependent methyltransferase</fullName>
    </submittedName>
</protein>
<gene>
    <name evidence="2" type="ORF">HDF09_000210</name>
</gene>
<dbReference type="Gene3D" id="3.40.50.150">
    <property type="entry name" value="Vaccinia Virus protein VP39"/>
    <property type="match status" value="1"/>
</dbReference>
<sequence length="273" mass="30399">MNTFETSTAGLAFDRLATTYDSLFTFSAIGRSQRKVVWKLALKAFARGSHILELNCGTGQDALFLAKAGMTVTACDASLGMIEQARYKMAAEAPSATVEFIPLRTEEIRTLPQTQCFDGVFSNFSGLNCVGNLTSLAQQLSERLPSGAPLLLCFSTRYCLWEIVYFLLRGDPRKALRRWKGVSEARLDGLEFPVYYPTIAQLRSAFAPEFRLVSTTAVGLAVPPSYVESWVTSRPRLLKFLEVIDETARTWPGLRTLGDHMLLHLEKVRPCQV</sequence>
<dbReference type="InterPro" id="IPR029063">
    <property type="entry name" value="SAM-dependent_MTases_sf"/>
</dbReference>
<dbReference type="InterPro" id="IPR041698">
    <property type="entry name" value="Methyltransf_25"/>
</dbReference>
<dbReference type="SUPFAM" id="SSF53335">
    <property type="entry name" value="S-adenosyl-L-methionine-dependent methyltransferases"/>
    <property type="match status" value="1"/>
</dbReference>
<dbReference type="AlphaFoldDB" id="A0A7W8IE93"/>
<keyword evidence="2" id="KW-0808">Transferase</keyword>
<dbReference type="GO" id="GO:0032259">
    <property type="term" value="P:methylation"/>
    <property type="evidence" value="ECO:0007669"/>
    <property type="project" value="UniProtKB-KW"/>
</dbReference>
<name>A0A7W8IE93_9BACT</name>
<proteinExistence type="predicted"/>
<dbReference type="Pfam" id="PF13649">
    <property type="entry name" value="Methyltransf_25"/>
    <property type="match status" value="1"/>
</dbReference>
<organism evidence="2 3">
    <name type="scientific">Tunturiibacter empetritectus</name>
    <dbReference type="NCBI Taxonomy" id="3069691"/>
    <lineage>
        <taxon>Bacteria</taxon>
        <taxon>Pseudomonadati</taxon>
        <taxon>Acidobacteriota</taxon>
        <taxon>Terriglobia</taxon>
        <taxon>Terriglobales</taxon>
        <taxon>Acidobacteriaceae</taxon>
        <taxon>Tunturiibacter</taxon>
    </lineage>
</organism>
<dbReference type="Proteomes" id="UP000568106">
    <property type="component" value="Unassembled WGS sequence"/>
</dbReference>
<reference evidence="2" key="1">
    <citation type="submission" date="2020-08" db="EMBL/GenBank/DDBJ databases">
        <title>Genomic Encyclopedia of Type Strains, Phase IV (KMG-V): Genome sequencing to study the core and pangenomes of soil and plant-associated prokaryotes.</title>
        <authorList>
            <person name="Whitman W."/>
        </authorList>
    </citation>
    <scope>NUCLEOTIDE SEQUENCE [LARGE SCALE GENOMIC DNA]</scope>
    <source>
        <strain evidence="2">M8UP27</strain>
    </source>
</reference>
<keyword evidence="2" id="KW-0489">Methyltransferase</keyword>
<feature type="domain" description="Methyltransferase" evidence="1">
    <location>
        <begin position="51"/>
        <end position="141"/>
    </location>
</feature>
<accession>A0A7W8IE93</accession>
<dbReference type="GO" id="GO:0008168">
    <property type="term" value="F:methyltransferase activity"/>
    <property type="evidence" value="ECO:0007669"/>
    <property type="project" value="UniProtKB-KW"/>
</dbReference>
<dbReference type="EMBL" id="JACHDY010000001">
    <property type="protein sequence ID" value="MBB5315560.1"/>
    <property type="molecule type" value="Genomic_DNA"/>
</dbReference>
<evidence type="ECO:0000313" key="2">
    <source>
        <dbReference type="EMBL" id="MBB5315560.1"/>
    </source>
</evidence>
<keyword evidence="3" id="KW-1185">Reference proteome</keyword>
<dbReference type="CDD" id="cd02440">
    <property type="entry name" value="AdoMet_MTases"/>
    <property type="match status" value="1"/>
</dbReference>
<comment type="caution">
    <text evidence="2">The sequence shown here is derived from an EMBL/GenBank/DDBJ whole genome shotgun (WGS) entry which is preliminary data.</text>
</comment>
<evidence type="ECO:0000313" key="3">
    <source>
        <dbReference type="Proteomes" id="UP000568106"/>
    </source>
</evidence>
<evidence type="ECO:0000259" key="1">
    <source>
        <dbReference type="Pfam" id="PF13649"/>
    </source>
</evidence>